<dbReference type="Proteomes" id="UP000069030">
    <property type="component" value="Chromosome"/>
</dbReference>
<organism evidence="1 2">
    <name type="scientific">Myroides odoratimimus</name>
    <dbReference type="NCBI Taxonomy" id="76832"/>
    <lineage>
        <taxon>Bacteria</taxon>
        <taxon>Pseudomonadati</taxon>
        <taxon>Bacteroidota</taxon>
        <taxon>Flavobacteriia</taxon>
        <taxon>Flavobacteriales</taxon>
        <taxon>Flavobacteriaceae</taxon>
        <taxon>Myroides</taxon>
    </lineage>
</organism>
<dbReference type="EMBL" id="CP013690">
    <property type="protein sequence ID" value="ALU27670.1"/>
    <property type="molecule type" value="Genomic_DNA"/>
</dbReference>
<evidence type="ECO:0000313" key="1">
    <source>
        <dbReference type="EMBL" id="ALU27670.1"/>
    </source>
</evidence>
<reference evidence="1 2" key="1">
    <citation type="journal article" date="2016" name="J. Zhejiang Univ. Sci. B">
        <title>Antibiotic resistance mechanisms of Myroides sp.</title>
        <authorList>
            <person name="Hu S."/>
            <person name="Yuan S."/>
            <person name="Qu H."/>
            <person name="Jiang T."/>
            <person name="Zhou Y."/>
            <person name="Wang M."/>
            <person name="Ming D."/>
        </authorList>
    </citation>
    <scope>NUCLEOTIDE SEQUENCE [LARGE SCALE GENOMIC DNA]</scope>
    <source>
        <strain evidence="1 2">PR63039</strain>
    </source>
</reference>
<evidence type="ECO:0000313" key="2">
    <source>
        <dbReference type="Proteomes" id="UP000069030"/>
    </source>
</evidence>
<sequence length="269" mass="30585">MNVSILQMVSVVSYSNAYLNDHLPEISNQGEKISMYCNKVLFHIPVVGDKNQYTTQAPIDWFISLKFRGVKQVKLFYQSFAKPNTPEYMTAGFVGGGGVWMVETVLEDRSEFWYSKWEVNEDKRQLGADRIWDVTYRLAPINELPSTKYEIKEQSLALASVLEELVAFCKIEELSNWETIFAGAKSVLENKKPSTTTYLKDMIVEGGYTEEALALMEATDRAYVFGGMGSWNDVGQFSNDNQEKRYKELSAELYAVLNRSILAFANSCL</sequence>
<dbReference type="KEGG" id="mod:AS202_16610"/>
<dbReference type="AlphaFoldDB" id="A0AAI8C845"/>
<gene>
    <name evidence="1" type="ORF">AS202_16610</name>
</gene>
<proteinExistence type="predicted"/>
<dbReference type="RefSeq" id="WP_058700044.1">
    <property type="nucleotide sequence ID" value="NZ_CP013690.1"/>
</dbReference>
<name>A0AAI8C845_9FLAO</name>
<protein>
    <submittedName>
        <fullName evidence="1">Uncharacterized protein</fullName>
    </submittedName>
</protein>
<accession>A0AAI8C845</accession>